<dbReference type="EMBL" id="JBHUMB010000014">
    <property type="protein sequence ID" value="MFD2744108.1"/>
    <property type="molecule type" value="Genomic_DNA"/>
</dbReference>
<evidence type="ECO:0000313" key="1">
    <source>
        <dbReference type="EMBL" id="MFD2744108.1"/>
    </source>
</evidence>
<evidence type="ECO:0000313" key="2">
    <source>
        <dbReference type="Proteomes" id="UP001597418"/>
    </source>
</evidence>
<keyword evidence="2" id="KW-1185">Reference proteome</keyword>
<dbReference type="InterPro" id="IPR014942">
    <property type="entry name" value="AbiEii"/>
</dbReference>
<dbReference type="Proteomes" id="UP001597418">
    <property type="component" value="Unassembled WGS sequence"/>
</dbReference>
<sequence>MRTDRLTRHLYDLDKIMRAEYGEMAIADNELFNTIVQHRKTVTPLRGMDYSNHAKEKLRIIPPDSVMDKWEADYKTMQENMIIGESLKWEDLLDMTREIEDKINSILY</sequence>
<proteinExistence type="predicted"/>
<reference evidence="2" key="1">
    <citation type="journal article" date="2019" name="Int. J. Syst. Evol. Microbiol.">
        <title>The Global Catalogue of Microorganisms (GCM) 10K type strain sequencing project: providing services to taxonomists for standard genome sequencing and annotation.</title>
        <authorList>
            <consortium name="The Broad Institute Genomics Platform"/>
            <consortium name="The Broad Institute Genome Sequencing Center for Infectious Disease"/>
            <person name="Wu L."/>
            <person name="Ma J."/>
        </authorList>
    </citation>
    <scope>NUCLEOTIDE SEQUENCE [LARGE SCALE GENOMIC DNA]</scope>
    <source>
        <strain evidence="2">KCTC 42247</strain>
    </source>
</reference>
<gene>
    <name evidence="1" type="ORF">ACFSQ6_11975</name>
</gene>
<protein>
    <submittedName>
        <fullName evidence="1">Nucleotidyl transferase AbiEii/AbiGii toxin family protein</fullName>
    </submittedName>
</protein>
<accession>A0ABW5UDV3</accession>
<dbReference type="RefSeq" id="WP_380885241.1">
    <property type="nucleotide sequence ID" value="NZ_JBHUMB010000014.1"/>
</dbReference>
<dbReference type="Pfam" id="PF08843">
    <property type="entry name" value="AbiEii"/>
    <property type="match status" value="1"/>
</dbReference>
<name>A0ABW5UDV3_9SPHI</name>
<keyword evidence="1" id="KW-0808">Transferase</keyword>
<comment type="caution">
    <text evidence="1">The sequence shown here is derived from an EMBL/GenBank/DDBJ whole genome shotgun (WGS) entry which is preliminary data.</text>
</comment>
<organism evidence="1 2">
    <name type="scientific">Sphingobacterium populi</name>
    <dbReference type="NCBI Taxonomy" id="1812824"/>
    <lineage>
        <taxon>Bacteria</taxon>
        <taxon>Pseudomonadati</taxon>
        <taxon>Bacteroidota</taxon>
        <taxon>Sphingobacteriia</taxon>
        <taxon>Sphingobacteriales</taxon>
        <taxon>Sphingobacteriaceae</taxon>
        <taxon>Sphingobacterium</taxon>
    </lineage>
</organism>
<dbReference type="GO" id="GO:0016740">
    <property type="term" value="F:transferase activity"/>
    <property type="evidence" value="ECO:0007669"/>
    <property type="project" value="UniProtKB-KW"/>
</dbReference>